<dbReference type="Gene3D" id="1.20.1250.20">
    <property type="entry name" value="MFS general substrate transporter like domains"/>
    <property type="match status" value="1"/>
</dbReference>
<accession>A0A8E2EWR5</accession>
<keyword evidence="9" id="KW-1185">Reference proteome</keyword>
<feature type="transmembrane region" description="Helical" evidence="6">
    <location>
        <begin position="55"/>
        <end position="72"/>
    </location>
</feature>
<keyword evidence="5 6" id="KW-0472">Membrane</keyword>
<evidence type="ECO:0000256" key="1">
    <source>
        <dbReference type="ARBA" id="ARBA00004141"/>
    </source>
</evidence>
<evidence type="ECO:0000313" key="8">
    <source>
        <dbReference type="EMBL" id="OCL06301.1"/>
    </source>
</evidence>
<keyword evidence="2" id="KW-0813">Transport</keyword>
<evidence type="ECO:0000256" key="4">
    <source>
        <dbReference type="ARBA" id="ARBA00022989"/>
    </source>
</evidence>
<evidence type="ECO:0000256" key="6">
    <source>
        <dbReference type="SAM" id="Phobius"/>
    </source>
</evidence>
<dbReference type="AlphaFoldDB" id="A0A8E2EWR5"/>
<reference evidence="8 9" key="1">
    <citation type="journal article" date="2016" name="Nat. Commun.">
        <title>Ectomycorrhizal ecology is imprinted in the genome of the dominant symbiotic fungus Cenococcum geophilum.</title>
        <authorList>
            <consortium name="DOE Joint Genome Institute"/>
            <person name="Peter M."/>
            <person name="Kohler A."/>
            <person name="Ohm R.A."/>
            <person name="Kuo A."/>
            <person name="Krutzmann J."/>
            <person name="Morin E."/>
            <person name="Arend M."/>
            <person name="Barry K.W."/>
            <person name="Binder M."/>
            <person name="Choi C."/>
            <person name="Clum A."/>
            <person name="Copeland A."/>
            <person name="Grisel N."/>
            <person name="Haridas S."/>
            <person name="Kipfer T."/>
            <person name="LaButti K."/>
            <person name="Lindquist E."/>
            <person name="Lipzen A."/>
            <person name="Maire R."/>
            <person name="Meier B."/>
            <person name="Mihaltcheva S."/>
            <person name="Molinier V."/>
            <person name="Murat C."/>
            <person name="Poggeler S."/>
            <person name="Quandt C.A."/>
            <person name="Sperisen C."/>
            <person name="Tritt A."/>
            <person name="Tisserant E."/>
            <person name="Crous P.W."/>
            <person name="Henrissat B."/>
            <person name="Nehls U."/>
            <person name="Egli S."/>
            <person name="Spatafora J.W."/>
            <person name="Grigoriev I.V."/>
            <person name="Martin F.M."/>
        </authorList>
    </citation>
    <scope>NUCLEOTIDE SEQUENCE [LARGE SCALE GENOMIC DNA]</scope>
    <source>
        <strain evidence="8 9">CBS 207.34</strain>
    </source>
</reference>
<dbReference type="EMBL" id="KV750092">
    <property type="protein sequence ID" value="OCL06301.1"/>
    <property type="molecule type" value="Genomic_DNA"/>
</dbReference>
<evidence type="ECO:0000259" key="7">
    <source>
        <dbReference type="PROSITE" id="PS50850"/>
    </source>
</evidence>
<protein>
    <submittedName>
        <fullName evidence="8">MFS general substrate transporter</fullName>
    </submittedName>
</protein>
<feature type="transmembrane region" description="Helical" evidence="6">
    <location>
        <begin position="346"/>
        <end position="367"/>
    </location>
</feature>
<comment type="subcellular location">
    <subcellularLocation>
        <location evidence="1">Membrane</location>
        <topology evidence="1">Multi-pass membrane protein</topology>
    </subcellularLocation>
</comment>
<dbReference type="PANTHER" id="PTHR43791:SF92">
    <property type="entry name" value="AGL026WP"/>
    <property type="match status" value="1"/>
</dbReference>
<keyword evidence="4 6" id="KW-1133">Transmembrane helix</keyword>
<dbReference type="GO" id="GO:0016020">
    <property type="term" value="C:membrane"/>
    <property type="evidence" value="ECO:0007669"/>
    <property type="project" value="UniProtKB-SubCell"/>
</dbReference>
<dbReference type="OrthoDB" id="2250022at2759"/>
<evidence type="ECO:0000256" key="2">
    <source>
        <dbReference type="ARBA" id="ARBA00022448"/>
    </source>
</evidence>
<evidence type="ECO:0000256" key="5">
    <source>
        <dbReference type="ARBA" id="ARBA00023136"/>
    </source>
</evidence>
<sequence length="456" mass="50238">MARMSAGPRSELRVVNHWPCSKMPGSGRLRNAPAWIQNLTPEDRSKKESLLRRKIDFKLMPMIVIMYILNYLDRNNIASARLAGLEKGLKLHGTQFQASVSILFVGYLIMQVPSNMLLNKIGKPSLYLPCCMCVWGIISGATGAVQTYGGLLAARFILGFVEAAYFVIWPGCLYYLSGWFTRKELALRTAILYSRSLLSGTFSGLIAAGITDGMNGTKGLSAWRWLFIIEGCLTVVVAGIAVFCIPDLPRTTRWLNEEEKQLAAWRLGGDIGEDWVDSKHQSAFHGARLAIKDPKSWLLLVTIYRSTASLGKGNVTTLLLTTPPYLTAVIANLTNAWHADRTGERYFHIAGPPCIAVAAYIIAAATTEFAPRYFAMCLMVASAAPRYVSAFCVNVGTSTMTVIFATILRIYLARLNKKLDRGEAIVGVNTGTLVVEDREEHGLPGIAVERGFRFLL</sequence>
<feature type="transmembrane region" description="Helical" evidence="6">
    <location>
        <begin position="96"/>
        <end position="114"/>
    </location>
</feature>
<dbReference type="Pfam" id="PF07690">
    <property type="entry name" value="MFS_1"/>
    <property type="match status" value="1"/>
</dbReference>
<evidence type="ECO:0000313" key="9">
    <source>
        <dbReference type="Proteomes" id="UP000250140"/>
    </source>
</evidence>
<name>A0A8E2EWR5_9PEZI</name>
<proteinExistence type="predicted"/>
<dbReference type="Proteomes" id="UP000250140">
    <property type="component" value="Unassembled WGS sequence"/>
</dbReference>
<feature type="transmembrane region" description="Helical" evidence="6">
    <location>
        <begin position="222"/>
        <end position="245"/>
    </location>
</feature>
<keyword evidence="3 6" id="KW-0812">Transmembrane</keyword>
<gene>
    <name evidence="8" type="ORF">AOQ84DRAFT_399070</name>
</gene>
<dbReference type="InterPro" id="IPR020846">
    <property type="entry name" value="MFS_dom"/>
</dbReference>
<feature type="transmembrane region" description="Helical" evidence="6">
    <location>
        <begin position="157"/>
        <end position="180"/>
    </location>
</feature>
<dbReference type="SUPFAM" id="SSF103473">
    <property type="entry name" value="MFS general substrate transporter"/>
    <property type="match status" value="1"/>
</dbReference>
<dbReference type="GO" id="GO:0022857">
    <property type="term" value="F:transmembrane transporter activity"/>
    <property type="evidence" value="ECO:0007669"/>
    <property type="project" value="InterPro"/>
</dbReference>
<organism evidence="8 9">
    <name type="scientific">Glonium stellatum</name>
    <dbReference type="NCBI Taxonomy" id="574774"/>
    <lineage>
        <taxon>Eukaryota</taxon>
        <taxon>Fungi</taxon>
        <taxon>Dikarya</taxon>
        <taxon>Ascomycota</taxon>
        <taxon>Pezizomycotina</taxon>
        <taxon>Dothideomycetes</taxon>
        <taxon>Pleosporomycetidae</taxon>
        <taxon>Gloniales</taxon>
        <taxon>Gloniaceae</taxon>
        <taxon>Glonium</taxon>
    </lineage>
</organism>
<dbReference type="PROSITE" id="PS50850">
    <property type="entry name" value="MFS"/>
    <property type="match status" value="1"/>
</dbReference>
<feature type="transmembrane region" description="Helical" evidence="6">
    <location>
        <begin position="192"/>
        <end position="210"/>
    </location>
</feature>
<feature type="domain" description="Major facilitator superfamily (MFS) profile" evidence="7">
    <location>
        <begin position="59"/>
        <end position="456"/>
    </location>
</feature>
<dbReference type="FunFam" id="1.20.1250.20:FF:000057">
    <property type="entry name" value="MFS general substrate transporter"/>
    <property type="match status" value="1"/>
</dbReference>
<feature type="transmembrane region" description="Helical" evidence="6">
    <location>
        <begin position="126"/>
        <end position="145"/>
    </location>
</feature>
<dbReference type="InterPro" id="IPR036259">
    <property type="entry name" value="MFS_trans_sf"/>
</dbReference>
<feature type="transmembrane region" description="Helical" evidence="6">
    <location>
        <begin position="387"/>
        <end position="412"/>
    </location>
</feature>
<dbReference type="PANTHER" id="PTHR43791">
    <property type="entry name" value="PERMEASE-RELATED"/>
    <property type="match status" value="1"/>
</dbReference>
<evidence type="ECO:0000256" key="3">
    <source>
        <dbReference type="ARBA" id="ARBA00022692"/>
    </source>
</evidence>
<dbReference type="InterPro" id="IPR011701">
    <property type="entry name" value="MFS"/>
</dbReference>